<organism evidence="1 2">
    <name type="scientific">Holotrichia oblita</name>
    <name type="common">Chafer beetle</name>
    <dbReference type="NCBI Taxonomy" id="644536"/>
    <lineage>
        <taxon>Eukaryota</taxon>
        <taxon>Metazoa</taxon>
        <taxon>Ecdysozoa</taxon>
        <taxon>Arthropoda</taxon>
        <taxon>Hexapoda</taxon>
        <taxon>Insecta</taxon>
        <taxon>Pterygota</taxon>
        <taxon>Neoptera</taxon>
        <taxon>Endopterygota</taxon>
        <taxon>Coleoptera</taxon>
        <taxon>Polyphaga</taxon>
        <taxon>Scarabaeiformia</taxon>
        <taxon>Scarabaeidae</taxon>
        <taxon>Melolonthinae</taxon>
        <taxon>Holotrichia</taxon>
    </lineage>
</organism>
<protein>
    <submittedName>
        <fullName evidence="1">Alpha-tocopherol transfer protein-related</fullName>
    </submittedName>
</protein>
<comment type="caution">
    <text evidence="1">The sequence shown here is derived from an EMBL/GenBank/DDBJ whole genome shotgun (WGS) entry which is preliminary data.</text>
</comment>
<dbReference type="EMBL" id="CM043017">
    <property type="protein sequence ID" value="KAI4465988.1"/>
    <property type="molecule type" value="Genomic_DNA"/>
</dbReference>
<keyword evidence="2" id="KW-1185">Reference proteome</keyword>
<evidence type="ECO:0000313" key="2">
    <source>
        <dbReference type="Proteomes" id="UP001056778"/>
    </source>
</evidence>
<dbReference type="Proteomes" id="UP001056778">
    <property type="component" value="Chromosome 3"/>
</dbReference>
<evidence type="ECO:0000313" key="1">
    <source>
        <dbReference type="EMBL" id="KAI4465988.1"/>
    </source>
</evidence>
<proteinExistence type="predicted"/>
<reference evidence="1" key="1">
    <citation type="submission" date="2022-04" db="EMBL/GenBank/DDBJ databases">
        <title>Chromosome-scale genome assembly of Holotrichia oblita Faldermann.</title>
        <authorList>
            <person name="Rongchong L."/>
        </authorList>
    </citation>
    <scope>NUCLEOTIDE SEQUENCE</scope>
    <source>
        <strain evidence="1">81SQS9</strain>
    </source>
</reference>
<gene>
    <name evidence="1" type="ORF">MML48_3g00004764</name>
</gene>
<accession>A0ACB9TGP1</accession>
<name>A0ACB9TGP1_HOLOL</name>
<sequence>MCEVQIRDYEGNLLSSSDVKAKIEELRNLILGCFFEDMETNTPPNSPIRKVIDYFQDNFVEPKLEEEWQNRAEEELNETSVRRKQELLALKILIAKDYNIDIPEADDFLLRFLRARKFDSKKAFEMIQRYYLMKLKCPDLFRCPLPSESESVFELQAQYMLSSRDQFGRRVYIIRVDNFDSSRASIDEIFRTNVLALENMAREVETQIAGLVVVLDMSGLALNHAKFFTPYYAKKTVQLVQETFPLRFKGFHIINEPFYFDAIMAVLKPFLKDKMKKRVYLHGSDITSLHAFIGPEVLPVEYGGTAGSFDNKSWYLDLLAEEEYFKNIDRFGYHGVSETET</sequence>